<protein>
    <submittedName>
        <fullName evidence="1">Uncharacterized protein</fullName>
    </submittedName>
</protein>
<organism evidence="1 2">
    <name type="scientific">Rhodopirellula sallentina SM41</name>
    <dbReference type="NCBI Taxonomy" id="1263870"/>
    <lineage>
        <taxon>Bacteria</taxon>
        <taxon>Pseudomonadati</taxon>
        <taxon>Planctomycetota</taxon>
        <taxon>Planctomycetia</taxon>
        <taxon>Pirellulales</taxon>
        <taxon>Pirellulaceae</taxon>
        <taxon>Rhodopirellula</taxon>
    </lineage>
</organism>
<name>M5TSI3_9BACT</name>
<dbReference type="PATRIC" id="fig|1263870.3.peg.6931"/>
<evidence type="ECO:0000313" key="2">
    <source>
        <dbReference type="Proteomes" id="UP000011885"/>
    </source>
</evidence>
<dbReference type="Proteomes" id="UP000011885">
    <property type="component" value="Unassembled WGS sequence"/>
</dbReference>
<evidence type="ECO:0000313" key="1">
    <source>
        <dbReference type="EMBL" id="EMI52019.1"/>
    </source>
</evidence>
<keyword evidence="2" id="KW-1185">Reference proteome</keyword>
<dbReference type="EMBL" id="ANOH01000456">
    <property type="protein sequence ID" value="EMI52019.1"/>
    <property type="molecule type" value="Genomic_DNA"/>
</dbReference>
<comment type="caution">
    <text evidence="1">The sequence shown here is derived from an EMBL/GenBank/DDBJ whole genome shotgun (WGS) entry which is preliminary data.</text>
</comment>
<accession>M5TSI3</accession>
<gene>
    <name evidence="1" type="ORF">RSSM_06540</name>
</gene>
<reference evidence="1 2" key="1">
    <citation type="journal article" date="2013" name="Mar. Genomics">
        <title>Expression of sulfatases in Rhodopirellula baltica and the diversity of sulfatases in the genus Rhodopirellula.</title>
        <authorList>
            <person name="Wegner C.E."/>
            <person name="Richter-Heitmann T."/>
            <person name="Klindworth A."/>
            <person name="Klockow C."/>
            <person name="Richter M."/>
            <person name="Achstetter T."/>
            <person name="Glockner F.O."/>
            <person name="Harder J."/>
        </authorList>
    </citation>
    <scope>NUCLEOTIDE SEQUENCE [LARGE SCALE GENOMIC DNA]</scope>
    <source>
        <strain evidence="1 2">SM41</strain>
    </source>
</reference>
<proteinExistence type="predicted"/>
<dbReference type="AlphaFoldDB" id="M5TSI3"/>
<sequence>MPERRFAWSGLLGRCEIDGHGLVDVRWHGVPGGEPWLTPVG</sequence>